<dbReference type="Gene3D" id="2.40.10.10">
    <property type="entry name" value="Trypsin-like serine proteases"/>
    <property type="match status" value="1"/>
</dbReference>
<comment type="caution">
    <text evidence="4">The sequence shown here is derived from an EMBL/GenBank/DDBJ whole genome shotgun (WGS) entry which is preliminary data.</text>
</comment>
<reference evidence="4 5" key="1">
    <citation type="submission" date="2021-06" db="EMBL/GenBank/DDBJ databases">
        <title>Caerostris darwini draft genome.</title>
        <authorList>
            <person name="Kono N."/>
            <person name="Arakawa K."/>
        </authorList>
    </citation>
    <scope>NUCLEOTIDE SEQUENCE [LARGE SCALE GENOMIC DNA]</scope>
</reference>
<dbReference type="PROSITE" id="PS00134">
    <property type="entry name" value="TRYPSIN_HIS"/>
    <property type="match status" value="1"/>
</dbReference>
<name>A0AAV4RST2_9ARAC</name>
<protein>
    <submittedName>
        <fullName evidence="4">Ovochymase-2</fullName>
    </submittedName>
</protein>
<dbReference type="InterPro" id="IPR043504">
    <property type="entry name" value="Peptidase_S1_PA_chymotrypsin"/>
</dbReference>
<dbReference type="InterPro" id="IPR001254">
    <property type="entry name" value="Trypsin_dom"/>
</dbReference>
<keyword evidence="1" id="KW-1015">Disulfide bond</keyword>
<dbReference type="InterPro" id="IPR001314">
    <property type="entry name" value="Peptidase_S1A"/>
</dbReference>
<dbReference type="PROSITE" id="PS50240">
    <property type="entry name" value="TRYPSIN_DOM"/>
    <property type="match status" value="1"/>
</dbReference>
<dbReference type="EMBL" id="BPLQ01006618">
    <property type="protein sequence ID" value="GIY24001.1"/>
    <property type="molecule type" value="Genomic_DNA"/>
</dbReference>
<evidence type="ECO:0000313" key="4">
    <source>
        <dbReference type="EMBL" id="GIY24001.1"/>
    </source>
</evidence>
<evidence type="ECO:0000256" key="1">
    <source>
        <dbReference type="ARBA" id="ARBA00023157"/>
    </source>
</evidence>
<evidence type="ECO:0000256" key="2">
    <source>
        <dbReference type="SAM" id="MobiDB-lite"/>
    </source>
</evidence>
<keyword evidence="5" id="KW-1185">Reference proteome</keyword>
<dbReference type="CDD" id="cd00190">
    <property type="entry name" value="Tryp_SPc"/>
    <property type="match status" value="1"/>
</dbReference>
<organism evidence="4 5">
    <name type="scientific">Caerostris darwini</name>
    <dbReference type="NCBI Taxonomy" id="1538125"/>
    <lineage>
        <taxon>Eukaryota</taxon>
        <taxon>Metazoa</taxon>
        <taxon>Ecdysozoa</taxon>
        <taxon>Arthropoda</taxon>
        <taxon>Chelicerata</taxon>
        <taxon>Arachnida</taxon>
        <taxon>Araneae</taxon>
        <taxon>Araneomorphae</taxon>
        <taxon>Entelegynae</taxon>
        <taxon>Araneoidea</taxon>
        <taxon>Araneidae</taxon>
        <taxon>Caerostris</taxon>
    </lineage>
</organism>
<proteinExistence type="predicted"/>
<dbReference type="InterPro" id="IPR018114">
    <property type="entry name" value="TRYPSIN_HIS"/>
</dbReference>
<dbReference type="SUPFAM" id="SSF50494">
    <property type="entry name" value="Trypsin-like serine proteases"/>
    <property type="match status" value="1"/>
</dbReference>
<dbReference type="PANTHER" id="PTHR24252">
    <property type="entry name" value="ACROSIN-RELATED"/>
    <property type="match status" value="1"/>
</dbReference>
<feature type="domain" description="Peptidase S1" evidence="3">
    <location>
        <begin position="104"/>
        <end position="330"/>
    </location>
</feature>
<evidence type="ECO:0000259" key="3">
    <source>
        <dbReference type="PROSITE" id="PS50240"/>
    </source>
</evidence>
<dbReference type="PANTHER" id="PTHR24252:SF7">
    <property type="entry name" value="HYALIN"/>
    <property type="match status" value="1"/>
</dbReference>
<dbReference type="SMART" id="SM00020">
    <property type="entry name" value="Tryp_SPc"/>
    <property type="match status" value="1"/>
</dbReference>
<dbReference type="Pfam" id="PF00089">
    <property type="entry name" value="Trypsin"/>
    <property type="match status" value="1"/>
</dbReference>
<feature type="region of interest" description="Disordered" evidence="2">
    <location>
        <begin position="25"/>
        <end position="63"/>
    </location>
</feature>
<dbReference type="PRINTS" id="PR00722">
    <property type="entry name" value="CHYMOTRYPSIN"/>
</dbReference>
<accession>A0AAV4RST2</accession>
<evidence type="ECO:0000313" key="5">
    <source>
        <dbReference type="Proteomes" id="UP001054837"/>
    </source>
</evidence>
<gene>
    <name evidence="4" type="primary">Ovch2</name>
    <name evidence="4" type="ORF">CDAR_537771</name>
</gene>
<dbReference type="InterPro" id="IPR009003">
    <property type="entry name" value="Peptidase_S1_PA"/>
</dbReference>
<dbReference type="Proteomes" id="UP001054837">
    <property type="component" value="Unassembled WGS sequence"/>
</dbReference>
<dbReference type="GO" id="GO:0006508">
    <property type="term" value="P:proteolysis"/>
    <property type="evidence" value="ECO:0007669"/>
    <property type="project" value="InterPro"/>
</dbReference>
<sequence>MVRVAKGSESDCDCEEDDFHLARDSRVEIAHEDEVREDKSHQRRNKQSDRNHTRKRGKHPLRETAGYHVHYQARNSNGKEKAYGDCQSNMRKIAGQRNPVHRRVINGKPVSPTFKYPWIVSIMADGGVLCGGAIISSRHVLTAAHCFMVRDASECADATPPDHCYIKADRIRVGFLGQDPTAFRQTIPANTVLPHEKFDNNKLIHDVALVQLAERIECDLYSSPICLPPKDLQNMGQEMVVAGWGEHTPEGHKGPMVLREGRMKQISPEICRKTTDFRANPEDVLCMIGTERRQSACEVIDSITPYHFSSKLYTCESLTRNLLNFTNQDC</sequence>
<dbReference type="GO" id="GO:0004252">
    <property type="term" value="F:serine-type endopeptidase activity"/>
    <property type="evidence" value="ECO:0007669"/>
    <property type="project" value="InterPro"/>
</dbReference>
<dbReference type="AlphaFoldDB" id="A0AAV4RST2"/>
<feature type="compositionally biased region" description="Basic and acidic residues" evidence="2">
    <location>
        <begin position="25"/>
        <end position="51"/>
    </location>
</feature>